<dbReference type="InterPro" id="IPR051045">
    <property type="entry name" value="TonB-dependent_transducer"/>
</dbReference>
<evidence type="ECO:0000256" key="6">
    <source>
        <dbReference type="ARBA" id="ARBA00022692"/>
    </source>
</evidence>
<dbReference type="PANTHER" id="PTHR33446">
    <property type="entry name" value="PROTEIN TONB-RELATED"/>
    <property type="match status" value="1"/>
</dbReference>
<dbReference type="GO" id="GO:0055085">
    <property type="term" value="P:transmembrane transport"/>
    <property type="evidence" value="ECO:0007669"/>
    <property type="project" value="InterPro"/>
</dbReference>
<evidence type="ECO:0000256" key="7">
    <source>
        <dbReference type="ARBA" id="ARBA00022927"/>
    </source>
</evidence>
<dbReference type="GO" id="GO:0015891">
    <property type="term" value="P:siderophore transport"/>
    <property type="evidence" value="ECO:0007669"/>
    <property type="project" value="InterPro"/>
</dbReference>
<evidence type="ECO:0000313" key="11">
    <source>
        <dbReference type="EMBL" id="MPL72191.1"/>
    </source>
</evidence>
<dbReference type="EMBL" id="VSSQ01000064">
    <property type="protein sequence ID" value="MPL72191.1"/>
    <property type="molecule type" value="Genomic_DNA"/>
</dbReference>
<name>A0A644U2R6_9ZZZZ</name>
<evidence type="ECO:0000259" key="10">
    <source>
        <dbReference type="PROSITE" id="PS52015"/>
    </source>
</evidence>
<keyword evidence="7" id="KW-0653">Protein transport</keyword>
<dbReference type="PANTHER" id="PTHR33446:SF2">
    <property type="entry name" value="PROTEIN TONB"/>
    <property type="match status" value="1"/>
</dbReference>
<evidence type="ECO:0000256" key="5">
    <source>
        <dbReference type="ARBA" id="ARBA00022519"/>
    </source>
</evidence>
<sequence>MSEKNKKGKKFVAAPEYPGGNAALKKFINGNLRYPEEALASQVEGVVHVSYTVTNDGNVEDVVVKKGIGYGCDEEAVRVISLLKYEPAHNRGFRVRSTLRTRIFFRLPAAPAPVIAYSVVKEKEKQKPAGKPAGNNSYGYTITIG</sequence>
<keyword evidence="5" id="KW-0997">Cell inner membrane</keyword>
<dbReference type="GO" id="GO:0030288">
    <property type="term" value="C:outer membrane-bounded periplasmic space"/>
    <property type="evidence" value="ECO:0007669"/>
    <property type="project" value="InterPro"/>
</dbReference>
<dbReference type="AlphaFoldDB" id="A0A644U2R6"/>
<proteinExistence type="inferred from homology"/>
<dbReference type="InterPro" id="IPR003538">
    <property type="entry name" value="TonB"/>
</dbReference>
<keyword evidence="3" id="KW-0813">Transport</keyword>
<dbReference type="NCBIfam" id="TIGR01352">
    <property type="entry name" value="tonB_Cterm"/>
    <property type="match status" value="1"/>
</dbReference>
<evidence type="ECO:0000256" key="3">
    <source>
        <dbReference type="ARBA" id="ARBA00022448"/>
    </source>
</evidence>
<dbReference type="Pfam" id="PF03544">
    <property type="entry name" value="TonB_C"/>
    <property type="match status" value="1"/>
</dbReference>
<evidence type="ECO:0000256" key="1">
    <source>
        <dbReference type="ARBA" id="ARBA00004383"/>
    </source>
</evidence>
<dbReference type="GO" id="GO:0015031">
    <property type="term" value="P:protein transport"/>
    <property type="evidence" value="ECO:0007669"/>
    <property type="project" value="UniProtKB-KW"/>
</dbReference>
<reference evidence="11" key="1">
    <citation type="submission" date="2019-08" db="EMBL/GenBank/DDBJ databases">
        <authorList>
            <person name="Kucharzyk K."/>
            <person name="Murdoch R.W."/>
            <person name="Higgins S."/>
            <person name="Loffler F."/>
        </authorList>
    </citation>
    <scope>NUCLEOTIDE SEQUENCE</scope>
</reference>
<comment type="similarity">
    <text evidence="2">Belongs to the TonB family.</text>
</comment>
<dbReference type="SUPFAM" id="SSF74653">
    <property type="entry name" value="TolA/TonB C-terminal domain"/>
    <property type="match status" value="1"/>
</dbReference>
<dbReference type="GO" id="GO:0098797">
    <property type="term" value="C:plasma membrane protein complex"/>
    <property type="evidence" value="ECO:0007669"/>
    <property type="project" value="TreeGrafter"/>
</dbReference>
<dbReference type="PROSITE" id="PS52015">
    <property type="entry name" value="TONB_CTD"/>
    <property type="match status" value="1"/>
</dbReference>
<dbReference type="InterPro" id="IPR037682">
    <property type="entry name" value="TonB_C"/>
</dbReference>
<evidence type="ECO:0000256" key="8">
    <source>
        <dbReference type="ARBA" id="ARBA00022989"/>
    </source>
</evidence>
<evidence type="ECO:0000256" key="2">
    <source>
        <dbReference type="ARBA" id="ARBA00006555"/>
    </source>
</evidence>
<keyword evidence="6" id="KW-0812">Transmembrane</keyword>
<dbReference type="Gene3D" id="3.30.1150.10">
    <property type="match status" value="1"/>
</dbReference>
<dbReference type="PRINTS" id="PR01374">
    <property type="entry name" value="TONBPROTEIN"/>
</dbReference>
<evidence type="ECO:0000256" key="9">
    <source>
        <dbReference type="ARBA" id="ARBA00023136"/>
    </source>
</evidence>
<keyword evidence="9" id="KW-0472">Membrane</keyword>
<dbReference type="GO" id="GO:0031992">
    <property type="term" value="F:energy transducer activity"/>
    <property type="evidence" value="ECO:0007669"/>
    <property type="project" value="InterPro"/>
</dbReference>
<keyword evidence="8" id="KW-1133">Transmembrane helix</keyword>
<dbReference type="InterPro" id="IPR006260">
    <property type="entry name" value="TonB/TolA_C"/>
</dbReference>
<evidence type="ECO:0000256" key="4">
    <source>
        <dbReference type="ARBA" id="ARBA00022475"/>
    </source>
</evidence>
<keyword evidence="4" id="KW-1003">Cell membrane</keyword>
<accession>A0A644U2R6</accession>
<organism evidence="11">
    <name type="scientific">bioreactor metagenome</name>
    <dbReference type="NCBI Taxonomy" id="1076179"/>
    <lineage>
        <taxon>unclassified sequences</taxon>
        <taxon>metagenomes</taxon>
        <taxon>ecological metagenomes</taxon>
    </lineage>
</organism>
<feature type="domain" description="TonB C-terminal" evidence="10">
    <location>
        <begin position="19"/>
        <end position="114"/>
    </location>
</feature>
<gene>
    <name evidence="11" type="ORF">SDC9_17972</name>
</gene>
<comment type="caution">
    <text evidence="11">The sequence shown here is derived from an EMBL/GenBank/DDBJ whole genome shotgun (WGS) entry which is preliminary data.</text>
</comment>
<protein>
    <recommendedName>
        <fullName evidence="10">TonB C-terminal domain-containing protein</fullName>
    </recommendedName>
</protein>
<comment type="subcellular location">
    <subcellularLocation>
        <location evidence="1">Cell inner membrane</location>
        <topology evidence="1">Single-pass membrane protein</topology>
        <orientation evidence="1">Periplasmic side</orientation>
    </subcellularLocation>
</comment>